<reference evidence="5" key="1">
    <citation type="submission" date="2023-11" db="EMBL/GenBank/DDBJ databases">
        <title>Scrofimicrobium hongkongense sp. nov., isolated from a patient with peritonitis.</title>
        <authorList>
            <person name="Lao H.Y."/>
            <person name="Wong A.Y.P."/>
            <person name="Ng T.L."/>
            <person name="Wong R.Y.L."/>
            <person name="Yau M.C.Y."/>
            <person name="Lam J.Y.W."/>
            <person name="Siu G.K.H."/>
        </authorList>
    </citation>
    <scope>NUCLEOTIDE SEQUENCE</scope>
    <source>
        <strain evidence="5">R131</strain>
    </source>
</reference>
<dbReference type="SMART" id="SM00409">
    <property type="entry name" value="IG"/>
    <property type="match status" value="5"/>
</dbReference>
<dbReference type="PROSITE" id="PS50012">
    <property type="entry name" value="RCC1_3"/>
    <property type="match status" value="7"/>
</dbReference>
<keyword evidence="3" id="KW-1133">Transmembrane helix</keyword>
<evidence type="ECO:0000313" key="5">
    <source>
        <dbReference type="EMBL" id="XBW07462.1"/>
    </source>
</evidence>
<dbReference type="GO" id="GO:0005737">
    <property type="term" value="C:cytoplasm"/>
    <property type="evidence" value="ECO:0007669"/>
    <property type="project" value="TreeGrafter"/>
</dbReference>
<accession>A0AAU7V5Y3</accession>
<dbReference type="InterPro" id="IPR009091">
    <property type="entry name" value="RCC1/BLIP-II"/>
</dbReference>
<dbReference type="Pfam" id="PF07679">
    <property type="entry name" value="I-set"/>
    <property type="match status" value="5"/>
</dbReference>
<dbReference type="SUPFAM" id="SSF50985">
    <property type="entry name" value="RCC1/BLIP-II"/>
    <property type="match status" value="1"/>
</dbReference>
<dbReference type="Gene3D" id="2.60.40.10">
    <property type="entry name" value="Immunoglobulins"/>
    <property type="match status" value="5"/>
</dbReference>
<organism evidence="5">
    <name type="scientific">Scrofimicrobium appendicitidis</name>
    <dbReference type="NCBI Taxonomy" id="3079930"/>
    <lineage>
        <taxon>Bacteria</taxon>
        <taxon>Bacillati</taxon>
        <taxon>Actinomycetota</taxon>
        <taxon>Actinomycetes</taxon>
        <taxon>Actinomycetales</taxon>
        <taxon>Actinomycetaceae</taxon>
        <taxon>Scrofimicrobium</taxon>
    </lineage>
</organism>
<dbReference type="Pfam" id="PF00415">
    <property type="entry name" value="RCC1"/>
    <property type="match status" value="2"/>
</dbReference>
<feature type="domain" description="Ig-like" evidence="4">
    <location>
        <begin position="442"/>
        <end position="531"/>
    </location>
</feature>
<dbReference type="InterPro" id="IPR051553">
    <property type="entry name" value="Ran_GTPase-activating"/>
</dbReference>
<dbReference type="PROSITE" id="PS50835">
    <property type="entry name" value="IG_LIKE"/>
    <property type="match status" value="4"/>
</dbReference>
<feature type="domain" description="Ig-like" evidence="4">
    <location>
        <begin position="825"/>
        <end position="919"/>
    </location>
</feature>
<dbReference type="InterPro" id="IPR000408">
    <property type="entry name" value="Reg_chr_condens"/>
</dbReference>
<dbReference type="Gene3D" id="2.130.10.30">
    <property type="entry name" value="Regulator of chromosome condensation 1/beta-lactamase-inhibitor protein II"/>
    <property type="match status" value="2"/>
</dbReference>
<dbReference type="AlphaFoldDB" id="A0AAU7V5Y3"/>
<dbReference type="InterPro" id="IPR003599">
    <property type="entry name" value="Ig_sub"/>
</dbReference>
<feature type="domain" description="Ig-like" evidence="4">
    <location>
        <begin position="728"/>
        <end position="822"/>
    </location>
</feature>
<dbReference type="InterPro" id="IPR007110">
    <property type="entry name" value="Ig-like_dom"/>
</dbReference>
<dbReference type="PROSITE" id="PS00626">
    <property type="entry name" value="RCC1_2"/>
    <property type="match status" value="2"/>
</dbReference>
<keyword evidence="3" id="KW-0812">Transmembrane</keyword>
<dbReference type="KEGG" id="sapp:SAC06_07375"/>
<dbReference type="SMART" id="SM00408">
    <property type="entry name" value="IGc2"/>
    <property type="match status" value="5"/>
</dbReference>
<name>A0AAU7V5Y3_9ACTO</name>
<feature type="domain" description="Ig-like" evidence="4">
    <location>
        <begin position="539"/>
        <end position="628"/>
    </location>
</feature>
<dbReference type="Pfam" id="PF25390">
    <property type="entry name" value="WD40_RLD"/>
    <property type="match status" value="1"/>
</dbReference>
<dbReference type="EMBL" id="CP138335">
    <property type="protein sequence ID" value="XBW07462.1"/>
    <property type="molecule type" value="Genomic_DNA"/>
</dbReference>
<protein>
    <submittedName>
        <fullName evidence="5">Immunoglobulin domain-containing protein</fullName>
    </submittedName>
</protein>
<keyword evidence="1" id="KW-0344">Guanine-nucleotide releasing factor</keyword>
<dbReference type="SUPFAM" id="SSF48726">
    <property type="entry name" value="Immunoglobulin"/>
    <property type="match status" value="5"/>
</dbReference>
<dbReference type="InterPro" id="IPR058923">
    <property type="entry name" value="RCC1-like_dom"/>
</dbReference>
<dbReference type="GO" id="GO:0005085">
    <property type="term" value="F:guanyl-nucleotide exchange factor activity"/>
    <property type="evidence" value="ECO:0007669"/>
    <property type="project" value="TreeGrafter"/>
</dbReference>
<dbReference type="PANTHER" id="PTHR45982:SF1">
    <property type="entry name" value="REGULATOR OF CHROMOSOME CONDENSATION"/>
    <property type="match status" value="1"/>
</dbReference>
<evidence type="ECO:0000256" key="1">
    <source>
        <dbReference type="ARBA" id="ARBA00022658"/>
    </source>
</evidence>
<dbReference type="PRINTS" id="PR00633">
    <property type="entry name" value="RCCNDNSATION"/>
</dbReference>
<evidence type="ECO:0000256" key="2">
    <source>
        <dbReference type="ARBA" id="ARBA00022737"/>
    </source>
</evidence>
<dbReference type="InterPro" id="IPR036179">
    <property type="entry name" value="Ig-like_dom_sf"/>
</dbReference>
<sequence length="980" mass="98020">MQVEEPVGPEIVAVSAGADSSLTLGDTGHTYGFGTNWAGQLGDGSTTNRDVPVEVVLPEGVSFTSVSLRINHALAVGDDGKTYAWGENGAGQLGIDSTLDSHVPVEVEVPDGVSFTSVATGNAYSVAIGSDGKTYAWGVNFFGQLGNNSSVSSPVPVEVALPAGVSFTSVSAGNDHSLALGDDGNAYAWGGNSSGQLGDGSNTNRTVPVLVSAPDGVSFTSVNAGYNFSLAIGNDGKVYGWGDNSYGQLGDSTFASTNAPVEASVLVGVLFTHIATGGRHSVAIGDDGRTYAWGNNHYGQLGFDSPENWPIPGEVATPPGVRFTAVSAGNVHSLAIGDDGKAYSWGFNGVGALGDGTADDRVTPAPVAAEVVVTGVTFGGVDGVNPDDAGSTAPVDNGDGTWSIATPAHVSGPVDVVVSWTLNGIEQTPVTYSNGFTFLAAPTITDPVDQTVTEGDSAEFVVTATGDPAPTVTWESSSDGGASWVPVSDGVSGDGLTLSLDSVTLGDSGTQYRAIATNSEGSVTSAAATLTVDPVLVAPTITDPVDQTVGEGDAATFMVLATGVPAPVVTWEASSDGGVNWEPVTDGVSGDGLTLSLASVVLADSGTQYRATATNSEGSVTSAAATLTVSLDPLAPTITDPVDVTVFDGETAQFMVSASGVPAPVVTWESSIDDGATWVPVTDGVSGDGLTLSLADVTLADSGTQYRATATNSEGSVTSAAATLTVDPVLVAPTITGPVDQTVTEGESADFTVTVTGNPAPTVTWEASSDGGVNWVPVTDGVSGDGLTLSLDSVTLADSGTQYRATATNSEGSVTSAAATLTVDPVLVAPTITGPVDQTVTEGESADFTVTVTGNPAPTVTWEASSDGGVNWVPVTDGVSGDGLTLSLDSVTLGDSGTQYRATATNSEGSVTSEPVTLTVTAAGGNGGGDPEDKDDEVTKELAVTGLATSPLFWVAAVTAVVLGGGLIAGNRAIRSRITN</sequence>
<evidence type="ECO:0000259" key="4">
    <source>
        <dbReference type="PROSITE" id="PS50835"/>
    </source>
</evidence>
<gene>
    <name evidence="5" type="ORF">SAC06_07375</name>
</gene>
<keyword evidence="3" id="KW-0472">Membrane</keyword>
<dbReference type="InterPro" id="IPR013783">
    <property type="entry name" value="Ig-like_fold"/>
</dbReference>
<keyword evidence="2" id="KW-0677">Repeat</keyword>
<dbReference type="InterPro" id="IPR003598">
    <property type="entry name" value="Ig_sub2"/>
</dbReference>
<dbReference type="GO" id="GO:0005975">
    <property type="term" value="P:carbohydrate metabolic process"/>
    <property type="evidence" value="ECO:0007669"/>
    <property type="project" value="UniProtKB-ARBA"/>
</dbReference>
<dbReference type="RefSeq" id="WP_350257668.1">
    <property type="nucleotide sequence ID" value="NZ_CP138335.1"/>
</dbReference>
<dbReference type="InterPro" id="IPR013098">
    <property type="entry name" value="Ig_I-set"/>
</dbReference>
<evidence type="ECO:0000256" key="3">
    <source>
        <dbReference type="SAM" id="Phobius"/>
    </source>
</evidence>
<feature type="transmembrane region" description="Helical" evidence="3">
    <location>
        <begin position="952"/>
        <end position="970"/>
    </location>
</feature>
<dbReference type="PANTHER" id="PTHR45982">
    <property type="entry name" value="REGULATOR OF CHROMOSOME CONDENSATION"/>
    <property type="match status" value="1"/>
</dbReference>
<proteinExistence type="predicted"/>